<evidence type="ECO:0000313" key="2">
    <source>
        <dbReference type="EMBL" id="QJA64577.1"/>
    </source>
</evidence>
<accession>A0A6M3J5X3</accession>
<evidence type="ECO:0000259" key="1">
    <source>
        <dbReference type="PROSITE" id="PS50157"/>
    </source>
</evidence>
<dbReference type="PROSITE" id="PS50157">
    <property type="entry name" value="ZINC_FINGER_C2H2_2"/>
    <property type="match status" value="1"/>
</dbReference>
<sequence length="64" mass="7254">MTCDKCKADAHASLCCAFCGKVFARCAACNVHPRTVHASMRAHMAVCHREYDKGRRKLPNKEWM</sequence>
<protein>
    <recommendedName>
        <fullName evidence="1">C2H2-type domain-containing protein</fullName>
    </recommendedName>
</protein>
<organism evidence="2">
    <name type="scientific">viral metagenome</name>
    <dbReference type="NCBI Taxonomy" id="1070528"/>
    <lineage>
        <taxon>unclassified sequences</taxon>
        <taxon>metagenomes</taxon>
        <taxon>organismal metagenomes</taxon>
    </lineage>
</organism>
<reference evidence="2" key="1">
    <citation type="submission" date="2020-03" db="EMBL/GenBank/DDBJ databases">
        <title>The deep terrestrial virosphere.</title>
        <authorList>
            <person name="Holmfeldt K."/>
            <person name="Nilsson E."/>
            <person name="Simone D."/>
            <person name="Lopez-Fernandez M."/>
            <person name="Wu X."/>
            <person name="de Brujin I."/>
            <person name="Lundin D."/>
            <person name="Andersson A."/>
            <person name="Bertilsson S."/>
            <person name="Dopson M."/>
        </authorList>
    </citation>
    <scope>NUCLEOTIDE SEQUENCE</scope>
    <source>
        <strain evidence="2">MM415B00488</strain>
    </source>
</reference>
<name>A0A6M3J5X3_9ZZZZ</name>
<dbReference type="AlphaFoldDB" id="A0A6M3J5X3"/>
<dbReference type="EMBL" id="MT141522">
    <property type="protein sequence ID" value="QJA64577.1"/>
    <property type="molecule type" value="Genomic_DNA"/>
</dbReference>
<proteinExistence type="predicted"/>
<gene>
    <name evidence="2" type="ORF">MM415B00488_0025</name>
</gene>
<dbReference type="PROSITE" id="PS00028">
    <property type="entry name" value="ZINC_FINGER_C2H2_1"/>
    <property type="match status" value="1"/>
</dbReference>
<feature type="domain" description="C2H2-type" evidence="1">
    <location>
        <begin position="14"/>
        <end position="42"/>
    </location>
</feature>
<dbReference type="InterPro" id="IPR013087">
    <property type="entry name" value="Znf_C2H2_type"/>
</dbReference>